<name>A0A7W9Z9Y3_9SPIR</name>
<dbReference type="RefSeq" id="WP_184106775.1">
    <property type="nucleotide sequence ID" value="NZ_CP124054.1"/>
</dbReference>
<dbReference type="InterPro" id="IPR036551">
    <property type="entry name" value="Flavin_trans-like"/>
</dbReference>
<comment type="function">
    <text evidence="3">Catalyzes two sequential steps in the biosynthesis of coenzyme A. In the first step cysteine is conjugated to 4'-phosphopantothenate to form 4-phosphopantothenoylcysteine. In the second step the latter compound is decarboxylated to form 4'-phosphopantotheine.</text>
</comment>
<feature type="domain" description="DNA/pantothenate metabolism flavoprotein C-terminal" evidence="6">
    <location>
        <begin position="184"/>
        <end position="388"/>
    </location>
</feature>
<dbReference type="GO" id="GO:0071513">
    <property type="term" value="C:phosphopantothenoylcysteine decarboxylase complex"/>
    <property type="evidence" value="ECO:0007669"/>
    <property type="project" value="TreeGrafter"/>
</dbReference>
<dbReference type="GO" id="GO:0010181">
    <property type="term" value="F:FMN binding"/>
    <property type="evidence" value="ECO:0007669"/>
    <property type="project" value="UniProtKB-UniRule"/>
</dbReference>
<comment type="similarity">
    <text evidence="3 4">In the C-terminal section; belongs to the PPC synthetase family.</text>
</comment>
<feature type="binding site" evidence="3">
    <location>
        <position position="323"/>
    </location>
    <ligand>
        <name>CTP</name>
        <dbReference type="ChEBI" id="CHEBI:37563"/>
    </ligand>
</feature>
<keyword evidence="3 4" id="KW-0285">Flavoprotein</keyword>
<comment type="catalytic activity">
    <reaction evidence="3 4">
        <text>N-[(R)-4-phosphopantothenoyl]-L-cysteine + H(+) = (R)-4'-phosphopantetheine + CO2</text>
        <dbReference type="Rhea" id="RHEA:16793"/>
        <dbReference type="ChEBI" id="CHEBI:15378"/>
        <dbReference type="ChEBI" id="CHEBI:16526"/>
        <dbReference type="ChEBI" id="CHEBI:59458"/>
        <dbReference type="ChEBI" id="CHEBI:61723"/>
        <dbReference type="EC" id="4.1.1.36"/>
    </reaction>
</comment>
<evidence type="ECO:0000259" key="6">
    <source>
        <dbReference type="Pfam" id="PF04127"/>
    </source>
</evidence>
<comment type="cofactor">
    <cofactor evidence="3">
        <name>FMN</name>
        <dbReference type="ChEBI" id="CHEBI:58210"/>
    </cofactor>
    <text evidence="3">Binds 1 FMN per subunit.</text>
</comment>
<comment type="pathway">
    <text evidence="3 4">Cofactor biosynthesis; coenzyme A biosynthesis; CoA from (R)-pantothenate: step 2/5.</text>
</comment>
<organism evidence="7 8">
    <name type="scientific">Borreliella lanei</name>
    <dbReference type="NCBI Taxonomy" id="373540"/>
    <lineage>
        <taxon>Bacteria</taxon>
        <taxon>Pseudomonadati</taxon>
        <taxon>Spirochaetota</taxon>
        <taxon>Spirochaetia</taxon>
        <taxon>Spirochaetales</taxon>
        <taxon>Borreliaceae</taxon>
        <taxon>Borreliella</taxon>
    </lineage>
</organism>
<dbReference type="InterPro" id="IPR035929">
    <property type="entry name" value="CoaB-like_sf"/>
</dbReference>
<dbReference type="NCBIfam" id="TIGR00521">
    <property type="entry name" value="coaBC_dfp"/>
    <property type="match status" value="1"/>
</dbReference>
<feature type="binding site" evidence="3">
    <location>
        <position position="338"/>
    </location>
    <ligand>
        <name>CTP</name>
        <dbReference type="ChEBI" id="CHEBI:37563"/>
    </ligand>
</feature>
<reference evidence="7 8" key="1">
    <citation type="submission" date="2020-08" db="EMBL/GenBank/DDBJ databases">
        <title>Genomic Encyclopedia of Type Strains, Phase IV (KMG-IV): sequencing the most valuable type-strain genomes for metagenomic binning, comparative biology and taxonomic classification.</title>
        <authorList>
            <person name="Goeker M."/>
        </authorList>
    </citation>
    <scope>NUCLEOTIDE SEQUENCE [LARGE SCALE GENOMIC DNA]</scope>
    <source>
        <strain evidence="7 8">DSM 17992</strain>
    </source>
</reference>
<keyword evidence="2 3" id="KW-0456">Lyase</keyword>
<dbReference type="InterPro" id="IPR007085">
    <property type="entry name" value="DNA/pantothenate-metab_flavo_C"/>
</dbReference>
<keyword evidence="3" id="KW-0479">Metal-binding</keyword>
<dbReference type="UniPathway" id="UPA00241">
    <property type="reaction ID" value="UER00353"/>
</dbReference>
<dbReference type="SUPFAM" id="SSF52507">
    <property type="entry name" value="Homo-oligomeric flavin-containing Cys decarboxylases, HFCD"/>
    <property type="match status" value="1"/>
</dbReference>
<comment type="caution">
    <text evidence="7">The sequence shown here is derived from an EMBL/GenBank/DDBJ whole genome shotgun (WGS) entry which is preliminary data.</text>
</comment>
<evidence type="ECO:0000259" key="5">
    <source>
        <dbReference type="Pfam" id="PF02441"/>
    </source>
</evidence>
<dbReference type="HAMAP" id="MF_02225">
    <property type="entry name" value="CoaBC"/>
    <property type="match status" value="1"/>
</dbReference>
<keyword evidence="8" id="KW-1185">Reference proteome</keyword>
<feature type="binding site" evidence="3">
    <location>
        <position position="277"/>
    </location>
    <ligand>
        <name>CTP</name>
        <dbReference type="ChEBI" id="CHEBI:37563"/>
    </ligand>
</feature>
<dbReference type="Gene3D" id="3.40.50.10300">
    <property type="entry name" value="CoaB-like"/>
    <property type="match status" value="1"/>
</dbReference>
<evidence type="ECO:0000313" key="8">
    <source>
        <dbReference type="Proteomes" id="UP000575983"/>
    </source>
</evidence>
<dbReference type="EC" id="6.3.2.5" evidence="3"/>
<dbReference type="GO" id="GO:0015937">
    <property type="term" value="P:coenzyme A biosynthetic process"/>
    <property type="evidence" value="ECO:0007669"/>
    <property type="project" value="UniProtKB-UniRule"/>
</dbReference>
<sequence length="390" mass="43939">MNKNKHILIGICGGIASYKSVYIVSSLVKLGYSVKVIMTKNATKFITPLTLETISKNKIITNLWDLDRNEVEHIKIANWAHLILIIPATYNTISKIASGIADDALTTIISASTAPTYFAIAMNNIMYSNPILKENIKKLKAYNYKFIEPDKGFLACSSNALGRLKNEDEIIKIILNEFNQKDYLKNKKILITASRTEELIDPIRYFSNTSTGKMGFCLAQEAVKLGAQVTIITGPTNENEPEGVNIIKIKTAMEMYKEALKIYNKFEIIIGAAAVADFKPKHIFNSKIKKNKTNGLYIKLVKNPDIIQHIGHNKLKNQIVIGFCAENSKNLIQKAKEKLKKKNLDFIIANELKYFGSNLNKVYILNKQSAKELPEMEKSEVAKEILKILY</sequence>
<keyword evidence="3 4" id="KW-0288">FMN</keyword>
<dbReference type="EMBL" id="JACHFC010000001">
    <property type="protein sequence ID" value="MBB6207546.1"/>
    <property type="molecule type" value="Genomic_DNA"/>
</dbReference>
<protein>
    <recommendedName>
        <fullName evidence="3">Coenzyme A biosynthesis bifunctional protein CoaBC</fullName>
    </recommendedName>
    <alternativeName>
        <fullName evidence="3">DNA/pantothenate metabolism flavoprotein</fullName>
    </alternativeName>
    <alternativeName>
        <fullName evidence="3">Phosphopantothenoylcysteine synthetase/decarboxylase</fullName>
        <shortName evidence="3">PPCS-PPCDC</shortName>
    </alternativeName>
    <domain>
        <recommendedName>
            <fullName evidence="3">Phosphopantothenoylcysteine decarboxylase</fullName>
            <shortName evidence="3">PPC decarboxylase</shortName>
            <shortName evidence="3">PPC-DC</shortName>
            <ecNumber evidence="3">4.1.1.36</ecNumber>
        </recommendedName>
        <alternativeName>
            <fullName evidence="3">CoaC</fullName>
        </alternativeName>
    </domain>
    <domain>
        <recommendedName>
            <fullName evidence="3">Phosphopantothenate--cysteine ligase</fullName>
            <ecNumber evidence="3">6.3.2.5</ecNumber>
        </recommendedName>
        <alternativeName>
            <fullName evidence="3">CoaB</fullName>
        </alternativeName>
        <alternativeName>
            <fullName evidence="3">Phosphopantothenoylcysteine synthetase</fullName>
            <shortName evidence="3">PPC synthetase</shortName>
            <shortName evidence="3">PPC-S</shortName>
        </alternativeName>
    </domain>
</protein>
<dbReference type="GO" id="GO:0004633">
    <property type="term" value="F:phosphopantothenoylcysteine decarboxylase activity"/>
    <property type="evidence" value="ECO:0007669"/>
    <property type="project" value="UniProtKB-UniRule"/>
</dbReference>
<feature type="domain" description="Flavoprotein" evidence="5">
    <location>
        <begin position="5"/>
        <end position="164"/>
    </location>
</feature>
<evidence type="ECO:0000256" key="1">
    <source>
        <dbReference type="ARBA" id="ARBA00022793"/>
    </source>
</evidence>
<dbReference type="AlphaFoldDB" id="A0A7W9Z9Y3"/>
<keyword evidence="3" id="KW-0460">Magnesium</keyword>
<dbReference type="SUPFAM" id="SSF102645">
    <property type="entry name" value="CoaB-like"/>
    <property type="match status" value="1"/>
</dbReference>
<comment type="caution">
    <text evidence="3">Lacks conserved residue(s) required for the propagation of feature annotation.</text>
</comment>
<dbReference type="InterPro" id="IPR003382">
    <property type="entry name" value="Flavoprotein"/>
</dbReference>
<dbReference type="GO" id="GO:0004632">
    <property type="term" value="F:phosphopantothenate--cysteine ligase activity"/>
    <property type="evidence" value="ECO:0007669"/>
    <property type="project" value="UniProtKB-UniRule"/>
</dbReference>
<comment type="catalytic activity">
    <reaction evidence="3 4">
        <text>(R)-4'-phosphopantothenate + L-cysteine + CTP = N-[(R)-4-phosphopantothenoyl]-L-cysteine + CMP + diphosphate + H(+)</text>
        <dbReference type="Rhea" id="RHEA:19397"/>
        <dbReference type="ChEBI" id="CHEBI:10986"/>
        <dbReference type="ChEBI" id="CHEBI:15378"/>
        <dbReference type="ChEBI" id="CHEBI:33019"/>
        <dbReference type="ChEBI" id="CHEBI:35235"/>
        <dbReference type="ChEBI" id="CHEBI:37563"/>
        <dbReference type="ChEBI" id="CHEBI:59458"/>
        <dbReference type="ChEBI" id="CHEBI:60377"/>
        <dbReference type="EC" id="6.3.2.5"/>
    </reaction>
</comment>
<comment type="function">
    <text evidence="4">Catalyzes two steps in the biosynthesis of coenzyme A. In the first step cysteine is conjugated to 4'-phosphopantothenate to form 4-phosphopantothenoylcysteine, in the latter compound is decarboxylated to form 4'-phosphopantotheine.</text>
</comment>
<keyword evidence="3 4" id="KW-0436">Ligase</keyword>
<keyword evidence="3" id="KW-0511">Multifunctional enzyme</keyword>
<dbReference type="PANTHER" id="PTHR14359:SF6">
    <property type="entry name" value="PHOSPHOPANTOTHENOYLCYSTEINE DECARBOXYLASE"/>
    <property type="match status" value="1"/>
</dbReference>
<proteinExistence type="inferred from homology"/>
<dbReference type="Gene3D" id="3.40.50.1950">
    <property type="entry name" value="Flavin prenyltransferase-like"/>
    <property type="match status" value="1"/>
</dbReference>
<dbReference type="InterPro" id="IPR005252">
    <property type="entry name" value="CoaBC"/>
</dbReference>
<comment type="cofactor">
    <cofactor evidence="3">
        <name>Mg(2+)</name>
        <dbReference type="ChEBI" id="CHEBI:18420"/>
    </cofactor>
</comment>
<feature type="active site" description="Proton donor" evidence="3">
    <location>
        <position position="156"/>
    </location>
</feature>
<accession>A0A7W9Z9Y3</accession>
<feature type="binding site" evidence="3">
    <location>
        <position position="287"/>
    </location>
    <ligand>
        <name>CTP</name>
        <dbReference type="ChEBI" id="CHEBI:37563"/>
    </ligand>
</feature>
<dbReference type="Pfam" id="PF04127">
    <property type="entry name" value="DFP"/>
    <property type="match status" value="1"/>
</dbReference>
<dbReference type="EC" id="4.1.1.36" evidence="3"/>
<feature type="binding site" evidence="3">
    <location>
        <begin position="304"/>
        <end position="307"/>
    </location>
    <ligand>
        <name>CTP</name>
        <dbReference type="ChEBI" id="CHEBI:37563"/>
    </ligand>
</feature>
<evidence type="ECO:0000256" key="2">
    <source>
        <dbReference type="ARBA" id="ARBA00023239"/>
    </source>
</evidence>
<comment type="pathway">
    <text evidence="3 4">Cofactor biosynthesis; coenzyme A biosynthesis; CoA from (R)-pantothenate: step 3/5.</text>
</comment>
<feature type="region of interest" description="Phosphopantothenate--cysteine ligase" evidence="3">
    <location>
        <begin position="189"/>
        <end position="390"/>
    </location>
</feature>
<keyword evidence="1 3" id="KW-0210">Decarboxylase</keyword>
<evidence type="ECO:0000256" key="4">
    <source>
        <dbReference type="RuleBase" id="RU364078"/>
    </source>
</evidence>
<gene>
    <name evidence="3" type="primary">coaBC</name>
    <name evidence="7" type="ORF">HNQ06_000036</name>
</gene>
<evidence type="ECO:0000256" key="3">
    <source>
        <dbReference type="HAMAP-Rule" id="MF_02225"/>
    </source>
</evidence>
<evidence type="ECO:0000313" key="7">
    <source>
        <dbReference type="EMBL" id="MBB6207546.1"/>
    </source>
</evidence>
<feature type="binding site" evidence="3">
    <location>
        <position position="342"/>
    </location>
    <ligand>
        <name>CTP</name>
        <dbReference type="ChEBI" id="CHEBI:37563"/>
    </ligand>
</feature>
<dbReference type="GO" id="GO:0015941">
    <property type="term" value="P:pantothenate catabolic process"/>
    <property type="evidence" value="ECO:0007669"/>
    <property type="project" value="InterPro"/>
</dbReference>
<feature type="region of interest" description="Phosphopantothenoylcysteine decarboxylase" evidence="3">
    <location>
        <begin position="1"/>
        <end position="188"/>
    </location>
</feature>
<dbReference type="Proteomes" id="UP000575983">
    <property type="component" value="Unassembled WGS sequence"/>
</dbReference>
<dbReference type="GO" id="GO:0046872">
    <property type="term" value="F:metal ion binding"/>
    <property type="evidence" value="ECO:0007669"/>
    <property type="project" value="UniProtKB-KW"/>
</dbReference>
<comment type="similarity">
    <text evidence="3 4">In the N-terminal section; belongs to the HFCD (homo-oligomeric flavin containing Cys decarboxylase) superfamily.</text>
</comment>
<dbReference type="PANTHER" id="PTHR14359">
    <property type="entry name" value="HOMO-OLIGOMERIC FLAVIN CONTAINING CYS DECARBOXYLASE FAMILY"/>
    <property type="match status" value="1"/>
</dbReference>
<dbReference type="Pfam" id="PF02441">
    <property type="entry name" value="Flavoprotein"/>
    <property type="match status" value="1"/>
</dbReference>